<proteinExistence type="predicted"/>
<accession>A0A0V0H439</accession>
<reference evidence="1" key="1">
    <citation type="submission" date="2015-12" db="EMBL/GenBank/DDBJ databases">
        <title>Gene expression during late stages of embryo sac development: a critical building block for successful pollen-pistil interactions.</title>
        <authorList>
            <person name="Liu Y."/>
            <person name="Joly V."/>
            <person name="Sabar M."/>
            <person name="Matton D.P."/>
        </authorList>
    </citation>
    <scope>NUCLEOTIDE SEQUENCE</scope>
</reference>
<sequence>MNLICTLCYTAASTLLSLQQTVNVGHARFVRRPTSRASSVSIFREMSSAFTECVKAPLEM</sequence>
<dbReference type="EMBL" id="GEDG01025594">
    <property type="protein sequence ID" value="JAP15140.1"/>
    <property type="molecule type" value="Transcribed_RNA"/>
</dbReference>
<evidence type="ECO:0000313" key="1">
    <source>
        <dbReference type="EMBL" id="JAP15140.1"/>
    </source>
</evidence>
<dbReference type="AlphaFoldDB" id="A0A0V0H439"/>
<name>A0A0V0H439_SOLCH</name>
<protein>
    <submittedName>
        <fullName evidence="1">Putative ovule protein</fullName>
    </submittedName>
</protein>
<organism evidence="1">
    <name type="scientific">Solanum chacoense</name>
    <name type="common">Chaco potato</name>
    <dbReference type="NCBI Taxonomy" id="4108"/>
    <lineage>
        <taxon>Eukaryota</taxon>
        <taxon>Viridiplantae</taxon>
        <taxon>Streptophyta</taxon>
        <taxon>Embryophyta</taxon>
        <taxon>Tracheophyta</taxon>
        <taxon>Spermatophyta</taxon>
        <taxon>Magnoliopsida</taxon>
        <taxon>eudicotyledons</taxon>
        <taxon>Gunneridae</taxon>
        <taxon>Pentapetalae</taxon>
        <taxon>asterids</taxon>
        <taxon>lamiids</taxon>
        <taxon>Solanales</taxon>
        <taxon>Solanaceae</taxon>
        <taxon>Solanoideae</taxon>
        <taxon>Solaneae</taxon>
        <taxon>Solanum</taxon>
    </lineage>
</organism>